<keyword evidence="2" id="KW-0521">NADP</keyword>
<comment type="caution">
    <text evidence="4">The sequence shown here is derived from an EMBL/GenBank/DDBJ whole genome shotgun (WGS) entry which is preliminary data.</text>
</comment>
<dbReference type="Pfam" id="PF13561">
    <property type="entry name" value="adh_short_C2"/>
    <property type="match status" value="1"/>
</dbReference>
<dbReference type="FunFam" id="3.40.50.720:FF:000084">
    <property type="entry name" value="Short-chain dehydrogenase reductase"/>
    <property type="match status" value="1"/>
</dbReference>
<evidence type="ECO:0000313" key="4">
    <source>
        <dbReference type="EMBL" id="KAK7744028.1"/>
    </source>
</evidence>
<dbReference type="InterPro" id="IPR036291">
    <property type="entry name" value="NAD(P)-bd_dom_sf"/>
</dbReference>
<evidence type="ECO:0000256" key="1">
    <source>
        <dbReference type="ARBA" id="ARBA00006484"/>
    </source>
</evidence>
<dbReference type="PANTHER" id="PTHR48107:SF7">
    <property type="entry name" value="RE15974P"/>
    <property type="match status" value="1"/>
</dbReference>
<organism evidence="4 5">
    <name type="scientific">Diatrype stigma</name>
    <dbReference type="NCBI Taxonomy" id="117547"/>
    <lineage>
        <taxon>Eukaryota</taxon>
        <taxon>Fungi</taxon>
        <taxon>Dikarya</taxon>
        <taxon>Ascomycota</taxon>
        <taxon>Pezizomycotina</taxon>
        <taxon>Sordariomycetes</taxon>
        <taxon>Xylariomycetidae</taxon>
        <taxon>Xylariales</taxon>
        <taxon>Diatrypaceae</taxon>
        <taxon>Diatrype</taxon>
    </lineage>
</organism>
<dbReference type="SUPFAM" id="SSF51735">
    <property type="entry name" value="NAD(P)-binding Rossmann-fold domains"/>
    <property type="match status" value="1"/>
</dbReference>
<proteinExistence type="inferred from homology"/>
<dbReference type="EMBL" id="JAKJXP020000125">
    <property type="protein sequence ID" value="KAK7744028.1"/>
    <property type="molecule type" value="Genomic_DNA"/>
</dbReference>
<dbReference type="PANTHER" id="PTHR48107">
    <property type="entry name" value="NADPH-DEPENDENT ALDEHYDE REDUCTASE-LIKE PROTEIN, CHLOROPLASTIC-RELATED"/>
    <property type="match status" value="1"/>
</dbReference>
<sequence length="248" mass="25617">MSLQGKVILITGGSKGIGRAIALRVAQSGASVVVNYASDSKAADEVVSQIGADRALAVQADASTVTGAEALVDATVKRFSKIDVVIPNAGLMPMADLEHTTEAAFDRVYAINVKGPYFLAQKAVPHMPTTGGGRIIFVSTGIAHNSAVPPPYLLYASTKGAVEQMTRVMAKDLGRKGITVNCVAPGPTATELFFEGKSEAMIKGIASQSPFNRLGDPTDIAELAAFVAGPESRWVSGQVIGANGAAFV</sequence>
<keyword evidence="5" id="KW-1185">Reference proteome</keyword>
<dbReference type="PROSITE" id="PS00061">
    <property type="entry name" value="ADH_SHORT"/>
    <property type="match status" value="1"/>
</dbReference>
<name>A0AAN9UAJ5_9PEZI</name>
<protein>
    <submittedName>
        <fullName evidence="4">Uncharacterized protein</fullName>
    </submittedName>
</protein>
<evidence type="ECO:0000256" key="3">
    <source>
        <dbReference type="ARBA" id="ARBA00023002"/>
    </source>
</evidence>
<gene>
    <name evidence="4" type="ORF">SLS62_010328</name>
</gene>
<dbReference type="GO" id="GO:0016614">
    <property type="term" value="F:oxidoreductase activity, acting on CH-OH group of donors"/>
    <property type="evidence" value="ECO:0007669"/>
    <property type="project" value="UniProtKB-ARBA"/>
</dbReference>
<dbReference type="PRINTS" id="PR00080">
    <property type="entry name" value="SDRFAMILY"/>
</dbReference>
<dbReference type="InterPro" id="IPR002347">
    <property type="entry name" value="SDR_fam"/>
</dbReference>
<dbReference type="InterPro" id="IPR020904">
    <property type="entry name" value="Sc_DH/Rdtase_CS"/>
</dbReference>
<dbReference type="PRINTS" id="PR00081">
    <property type="entry name" value="GDHRDH"/>
</dbReference>
<evidence type="ECO:0000313" key="5">
    <source>
        <dbReference type="Proteomes" id="UP001320420"/>
    </source>
</evidence>
<comment type="similarity">
    <text evidence="1">Belongs to the short-chain dehydrogenases/reductases (SDR) family.</text>
</comment>
<dbReference type="AlphaFoldDB" id="A0AAN9UAJ5"/>
<evidence type="ECO:0000256" key="2">
    <source>
        <dbReference type="ARBA" id="ARBA00022857"/>
    </source>
</evidence>
<dbReference type="Proteomes" id="UP001320420">
    <property type="component" value="Unassembled WGS sequence"/>
</dbReference>
<keyword evidence="3" id="KW-0560">Oxidoreductase</keyword>
<dbReference type="Gene3D" id="3.40.50.720">
    <property type="entry name" value="NAD(P)-binding Rossmann-like Domain"/>
    <property type="match status" value="1"/>
</dbReference>
<reference evidence="4 5" key="1">
    <citation type="submission" date="2024-02" db="EMBL/GenBank/DDBJ databases">
        <title>De novo assembly and annotation of 12 fungi associated with fruit tree decline syndrome in Ontario, Canada.</title>
        <authorList>
            <person name="Sulman M."/>
            <person name="Ellouze W."/>
            <person name="Ilyukhin E."/>
        </authorList>
    </citation>
    <scope>NUCLEOTIDE SEQUENCE [LARGE SCALE GENOMIC DNA]</scope>
    <source>
        <strain evidence="4 5">M11/M66-122</strain>
    </source>
</reference>
<accession>A0AAN9UAJ5</accession>